<keyword evidence="1" id="KW-0175">Coiled coil</keyword>
<gene>
    <name evidence="3" type="ORF">DEBR0S4_08526G</name>
</gene>
<feature type="compositionally biased region" description="Polar residues" evidence="2">
    <location>
        <begin position="228"/>
        <end position="247"/>
    </location>
</feature>
<dbReference type="AlphaFoldDB" id="A0A7D9H143"/>
<organism evidence="3 4">
    <name type="scientific">Dekkera bruxellensis</name>
    <name type="common">Brettanomyces custersii</name>
    <dbReference type="NCBI Taxonomy" id="5007"/>
    <lineage>
        <taxon>Eukaryota</taxon>
        <taxon>Fungi</taxon>
        <taxon>Dikarya</taxon>
        <taxon>Ascomycota</taxon>
        <taxon>Saccharomycotina</taxon>
        <taxon>Pichiomycetes</taxon>
        <taxon>Pichiales</taxon>
        <taxon>Pichiaceae</taxon>
        <taxon>Brettanomyces</taxon>
    </lineage>
</organism>
<feature type="compositionally biased region" description="Low complexity" evidence="2">
    <location>
        <begin position="208"/>
        <end position="222"/>
    </location>
</feature>
<sequence length="472" mass="52450">MSSGGRTTSAQTPEASLCSSQGLSYDSARRYSSFTPSVSSNDTMKSAGGQVWNNPNNNWNMYSGLLSDSNVWRTLETSNDQKLTQMNATQQQELGPKQPSAIQLSAYRNFAQTESMKTNRLAATDNPLESGNNNIQMNRTNSDNLQRNGHYSNYSPVNGGNVYQNKFAQMNSATSAYGYVNDNNQFAKNGPADNFPSQGAYATWLSNQSQPNMMNGQGNQSQQRKELSTTYHVNSQNQTAGTRSSNFSAAYGSSKSGSAWASHGNDHIIGSILSHAASDTDSLTKATSSLNIGKEQQQTLKNSGGENECTDPIELKVKLQLKDTIIRKLQADLELARNQAKKFAGMETKDGKHVYEIPKNHEQLYERLVEKLQSTDKELEETKARLESLATAVTLNPSQSQYKYGRYDEQEVAHKIITKLQMLTEENEEMSKMLSYGKAKEKDIEIGLLKSQNEQLRQKLEKLEAKKEESKN</sequence>
<feature type="coiled-coil region" evidence="1">
    <location>
        <begin position="439"/>
        <end position="469"/>
    </location>
</feature>
<feature type="region of interest" description="Disordered" evidence="2">
    <location>
        <begin position="208"/>
        <end position="248"/>
    </location>
</feature>
<evidence type="ECO:0000256" key="2">
    <source>
        <dbReference type="SAM" id="MobiDB-lite"/>
    </source>
</evidence>
<keyword evidence="4" id="KW-1185">Reference proteome</keyword>
<evidence type="ECO:0000256" key="1">
    <source>
        <dbReference type="SAM" id="Coils"/>
    </source>
</evidence>
<evidence type="ECO:0000313" key="4">
    <source>
        <dbReference type="Proteomes" id="UP000478008"/>
    </source>
</evidence>
<protein>
    <submittedName>
        <fullName evidence="3">DEBR0S4_08526g1_1</fullName>
    </submittedName>
</protein>
<reference evidence="3 4" key="1">
    <citation type="submission" date="2019-07" db="EMBL/GenBank/DDBJ databases">
        <authorList>
            <person name="Friedrich A."/>
            <person name="Schacherer J."/>
        </authorList>
    </citation>
    <scope>NUCLEOTIDE SEQUENCE [LARGE SCALE GENOMIC DNA]</scope>
</reference>
<name>A0A7D9H143_DEKBR</name>
<evidence type="ECO:0000313" key="3">
    <source>
        <dbReference type="EMBL" id="VUG19022.1"/>
    </source>
</evidence>
<dbReference type="Proteomes" id="UP000478008">
    <property type="component" value="Unassembled WGS sequence"/>
</dbReference>
<dbReference type="EMBL" id="CABFWN010000004">
    <property type="protein sequence ID" value="VUG19022.1"/>
    <property type="molecule type" value="Genomic_DNA"/>
</dbReference>
<accession>A0A7D9H143</accession>
<feature type="region of interest" description="Disordered" evidence="2">
    <location>
        <begin position="1"/>
        <end position="21"/>
    </location>
</feature>
<proteinExistence type="predicted"/>
<feature type="coiled-coil region" evidence="1">
    <location>
        <begin position="326"/>
        <end position="392"/>
    </location>
</feature>